<reference evidence="5 6" key="1">
    <citation type="submission" date="2016-11" db="EMBL/GenBank/DDBJ databases">
        <authorList>
            <person name="Jaros S."/>
            <person name="Januszkiewicz K."/>
            <person name="Wedrychowicz H."/>
        </authorList>
    </citation>
    <scope>NUCLEOTIDE SEQUENCE [LARGE SCALE GENOMIC DNA]</scope>
    <source>
        <strain evidence="5 6">DSM 15212</strain>
    </source>
</reference>
<sequence>MITVEEKLDVFTKLVLEKVQREYEEKKREIEEKNNKIIKEYRLEIDKKCHKTIENIVNRGKIEKNRLISKAKVEGKRIVLGKKEELLEKLIKNIEAKALQFTYEDDYKDYLKNNLYAILKNLENKNSIILFFTERDRRRYDRNITDILKEKGFDIEKVKLEELDSSLIGGVIGMDQEKTIKIDCCIKTQIYDNKELIGQMLYDELGK</sequence>
<gene>
    <name evidence="5" type="ORF">SAMN02745912_00596</name>
</gene>
<dbReference type="EMBL" id="FRAG01000005">
    <property type="protein sequence ID" value="SHJ64926.1"/>
    <property type="molecule type" value="Genomic_DNA"/>
</dbReference>
<dbReference type="InterPro" id="IPR002842">
    <property type="entry name" value="ATPase_V1_Esu"/>
</dbReference>
<dbReference type="Proteomes" id="UP000184465">
    <property type="component" value="Unassembled WGS sequence"/>
</dbReference>
<keyword evidence="6" id="KW-1185">Reference proteome</keyword>
<dbReference type="STRING" id="1121301.SAMN02745912_00596"/>
<dbReference type="OrthoDB" id="1725377at2"/>
<keyword evidence="2" id="KW-0813">Transport</keyword>
<dbReference type="InterPro" id="IPR038495">
    <property type="entry name" value="ATPase_E_C"/>
</dbReference>
<keyword evidence="3" id="KW-0406">Ion transport</keyword>
<evidence type="ECO:0000256" key="3">
    <source>
        <dbReference type="ARBA" id="ARBA00023065"/>
    </source>
</evidence>
<comment type="similarity">
    <text evidence="1">Belongs to the V-ATPase E subunit family.</text>
</comment>
<dbReference type="AlphaFoldDB" id="A0A1M6L1B2"/>
<evidence type="ECO:0000313" key="6">
    <source>
        <dbReference type="Proteomes" id="UP000184465"/>
    </source>
</evidence>
<dbReference type="Pfam" id="PF01991">
    <property type="entry name" value="vATP-synt_E"/>
    <property type="match status" value="1"/>
</dbReference>
<dbReference type="GO" id="GO:0046961">
    <property type="term" value="F:proton-transporting ATPase activity, rotational mechanism"/>
    <property type="evidence" value="ECO:0007669"/>
    <property type="project" value="InterPro"/>
</dbReference>
<feature type="coiled-coil region" evidence="4">
    <location>
        <begin position="13"/>
        <end position="43"/>
    </location>
</feature>
<evidence type="ECO:0000256" key="2">
    <source>
        <dbReference type="ARBA" id="ARBA00022448"/>
    </source>
</evidence>
<dbReference type="GO" id="GO:0033178">
    <property type="term" value="C:proton-transporting two-sector ATPase complex, catalytic domain"/>
    <property type="evidence" value="ECO:0007669"/>
    <property type="project" value="InterPro"/>
</dbReference>
<protein>
    <submittedName>
        <fullName evidence="5">ATP synthase E subunit</fullName>
    </submittedName>
</protein>
<evidence type="ECO:0000256" key="4">
    <source>
        <dbReference type="SAM" id="Coils"/>
    </source>
</evidence>
<evidence type="ECO:0000256" key="1">
    <source>
        <dbReference type="ARBA" id="ARBA00005901"/>
    </source>
</evidence>
<dbReference type="RefSeq" id="WP_073146894.1">
    <property type="nucleotide sequence ID" value="NZ_FRAG01000005.1"/>
</dbReference>
<keyword evidence="4" id="KW-0175">Coiled coil</keyword>
<name>A0A1M6L1B2_PARC5</name>
<dbReference type="Gene3D" id="3.30.2320.30">
    <property type="entry name" value="ATP synthase, E subunit, C-terminal"/>
    <property type="match status" value="1"/>
</dbReference>
<dbReference type="SUPFAM" id="SSF160527">
    <property type="entry name" value="V-type ATPase subunit E-like"/>
    <property type="match status" value="1"/>
</dbReference>
<evidence type="ECO:0000313" key="5">
    <source>
        <dbReference type="EMBL" id="SHJ64926.1"/>
    </source>
</evidence>
<organism evidence="5 6">
    <name type="scientific">Paramaledivibacter caminithermalis (strain DSM 15212 / CIP 107654 / DViRD3)</name>
    <name type="common">Clostridium caminithermale</name>
    <dbReference type="NCBI Taxonomy" id="1121301"/>
    <lineage>
        <taxon>Bacteria</taxon>
        <taxon>Bacillati</taxon>
        <taxon>Bacillota</taxon>
        <taxon>Clostridia</taxon>
        <taxon>Peptostreptococcales</taxon>
        <taxon>Caminicellaceae</taxon>
        <taxon>Paramaledivibacter</taxon>
    </lineage>
</organism>
<accession>A0A1M6L1B2</accession>
<proteinExistence type="inferred from homology"/>